<gene>
    <name evidence="10" type="ORF">PEVE_00004763</name>
</gene>
<keyword evidence="4 7" id="KW-1133">Transmembrane helix</keyword>
<dbReference type="PANTHER" id="PTHR12011">
    <property type="entry name" value="ADHESION G-PROTEIN COUPLED RECEPTOR"/>
    <property type="match status" value="1"/>
</dbReference>
<feature type="transmembrane region" description="Helical" evidence="7">
    <location>
        <begin position="450"/>
        <end position="476"/>
    </location>
</feature>
<feature type="transmembrane region" description="Helical" evidence="7">
    <location>
        <begin position="526"/>
        <end position="548"/>
    </location>
</feature>
<dbReference type="Pfam" id="PF16489">
    <property type="entry name" value="GAIN"/>
    <property type="match status" value="1"/>
</dbReference>
<keyword evidence="6" id="KW-1015">Disulfide bond</keyword>
<organism evidence="10 11">
    <name type="scientific">Porites evermanni</name>
    <dbReference type="NCBI Taxonomy" id="104178"/>
    <lineage>
        <taxon>Eukaryota</taxon>
        <taxon>Metazoa</taxon>
        <taxon>Cnidaria</taxon>
        <taxon>Anthozoa</taxon>
        <taxon>Hexacorallia</taxon>
        <taxon>Scleractinia</taxon>
        <taxon>Fungiina</taxon>
        <taxon>Poritidae</taxon>
        <taxon>Porites</taxon>
    </lineage>
</organism>
<feature type="domain" description="GAIN-B" evidence="8">
    <location>
        <begin position="121"/>
        <end position="298"/>
    </location>
</feature>
<dbReference type="InterPro" id="IPR017981">
    <property type="entry name" value="GPCR_2-like_7TM"/>
</dbReference>
<dbReference type="Pfam" id="PF00002">
    <property type="entry name" value="7tm_2"/>
    <property type="match status" value="1"/>
</dbReference>
<evidence type="ECO:0000256" key="6">
    <source>
        <dbReference type="ARBA" id="ARBA00023157"/>
    </source>
</evidence>
<dbReference type="Pfam" id="PF01825">
    <property type="entry name" value="GPS"/>
    <property type="match status" value="1"/>
</dbReference>
<evidence type="ECO:0000256" key="5">
    <source>
        <dbReference type="ARBA" id="ARBA00023136"/>
    </source>
</evidence>
<dbReference type="SMART" id="SM00303">
    <property type="entry name" value="GPS"/>
    <property type="match status" value="1"/>
</dbReference>
<feature type="transmembrane region" description="Helical" evidence="7">
    <location>
        <begin position="497"/>
        <end position="520"/>
    </location>
</feature>
<reference evidence="10 11" key="1">
    <citation type="submission" date="2022-05" db="EMBL/GenBank/DDBJ databases">
        <authorList>
            <consortium name="Genoscope - CEA"/>
            <person name="William W."/>
        </authorList>
    </citation>
    <scope>NUCLEOTIDE SEQUENCE [LARGE SCALE GENOMIC DNA]</scope>
</reference>
<evidence type="ECO:0000256" key="7">
    <source>
        <dbReference type="SAM" id="Phobius"/>
    </source>
</evidence>
<keyword evidence="3 7" id="KW-0812">Transmembrane</keyword>
<keyword evidence="5 7" id="KW-0472">Membrane</keyword>
<evidence type="ECO:0000256" key="4">
    <source>
        <dbReference type="ARBA" id="ARBA00022989"/>
    </source>
</evidence>
<dbReference type="EMBL" id="CALNXI010000013">
    <property type="protein sequence ID" value="CAH3014708.1"/>
    <property type="molecule type" value="Genomic_DNA"/>
</dbReference>
<feature type="non-terminal residue" evidence="10">
    <location>
        <position position="1"/>
    </location>
</feature>
<dbReference type="PROSITE" id="PS50261">
    <property type="entry name" value="G_PROTEIN_RECEP_F2_4"/>
    <property type="match status" value="1"/>
</dbReference>
<sequence length="554" mass="62806">IDELLKGNSSANVSSFIKSLANATKPGNRITLTGKELSASVKMLVQLVNYNSLVNNSAVNTTTDQQNIVQVASNLLEEENTPTWLYLQESRSNVTDDLLKAMDDFGSQVGSQLDAGLENSTYVVIRKRNIVFRVDLLTTRKKLSMDFSQHGAEIFVPGEAFASKSATQATTIVYKTLNNFLTLEKEGAKNEEKNRKTKFKSVSSIVSATILPRPVSPMRKPIKFVFYHKNKARNISTSQRSNEDVIGSCVFWQIGLPQRTWLTRGCVRVEHESSARVTTCQCDHLTIFAVLMNNKRVKPHHELYLKSIATIGCACSLLFLLLTFMLMACLWKYLKSPRVKMILHLCLAIAATCILIMINENFHLEEVWCTAMAASLHYFLLCVFTWMFNHGVLLYLLIIKADLRDNIHSKMKWFYTFGWGFPCTVVGMSLIVTGIDKYVANNCWLTLEHNILYCAFVAPAAMIVLVNSVLFITLLCRINRVSKFRESMTRVQHVKAWLRRSLILLPLLGITWSFGLLTFFSSTIVFHYLFTIFNSLQGFVIFFNFCVLDSEVGF</sequence>
<dbReference type="PRINTS" id="PR00249">
    <property type="entry name" value="GPCRSECRETIN"/>
</dbReference>
<dbReference type="Gene3D" id="1.20.1070.10">
    <property type="entry name" value="Rhodopsin 7-helix transmembrane proteins"/>
    <property type="match status" value="1"/>
</dbReference>
<comment type="subcellular location">
    <subcellularLocation>
        <location evidence="1">Cell membrane</location>
        <topology evidence="1">Multi-pass membrane protein</topology>
    </subcellularLocation>
</comment>
<evidence type="ECO:0000313" key="11">
    <source>
        <dbReference type="Proteomes" id="UP001159427"/>
    </source>
</evidence>
<dbReference type="Proteomes" id="UP001159427">
    <property type="component" value="Unassembled WGS sequence"/>
</dbReference>
<evidence type="ECO:0000259" key="9">
    <source>
        <dbReference type="PROSITE" id="PS50261"/>
    </source>
</evidence>
<keyword evidence="11" id="KW-1185">Reference proteome</keyword>
<keyword evidence="2" id="KW-1003">Cell membrane</keyword>
<name>A0ABN8LGN0_9CNID</name>
<evidence type="ECO:0000256" key="2">
    <source>
        <dbReference type="ARBA" id="ARBA00022475"/>
    </source>
</evidence>
<dbReference type="CDD" id="cd15040">
    <property type="entry name" value="7tmB2_Adhesion"/>
    <property type="match status" value="1"/>
</dbReference>
<proteinExistence type="predicted"/>
<evidence type="ECO:0000256" key="3">
    <source>
        <dbReference type="ARBA" id="ARBA00022692"/>
    </source>
</evidence>
<dbReference type="PANTHER" id="PTHR12011:SF347">
    <property type="entry name" value="FI21270P1-RELATED"/>
    <property type="match status" value="1"/>
</dbReference>
<evidence type="ECO:0000313" key="10">
    <source>
        <dbReference type="EMBL" id="CAH3014708.1"/>
    </source>
</evidence>
<evidence type="ECO:0000256" key="1">
    <source>
        <dbReference type="ARBA" id="ARBA00004651"/>
    </source>
</evidence>
<feature type="transmembrane region" description="Helical" evidence="7">
    <location>
        <begin position="413"/>
        <end position="435"/>
    </location>
</feature>
<protein>
    <submittedName>
        <fullName evidence="10">Uncharacterized protein</fullName>
    </submittedName>
</protein>
<dbReference type="InterPro" id="IPR046338">
    <property type="entry name" value="GAIN_dom_sf"/>
</dbReference>
<feature type="transmembrane region" description="Helical" evidence="7">
    <location>
        <begin position="303"/>
        <end position="329"/>
    </location>
</feature>
<dbReference type="InterPro" id="IPR000832">
    <property type="entry name" value="GPCR_2_secretin-like"/>
</dbReference>
<dbReference type="Gene3D" id="2.60.220.50">
    <property type="match status" value="1"/>
</dbReference>
<feature type="domain" description="G-protein coupled receptors family 2 profile 2" evidence="9">
    <location>
        <begin position="305"/>
        <end position="549"/>
    </location>
</feature>
<feature type="transmembrane region" description="Helical" evidence="7">
    <location>
        <begin position="341"/>
        <end position="358"/>
    </location>
</feature>
<dbReference type="InterPro" id="IPR057244">
    <property type="entry name" value="GAIN_B"/>
</dbReference>
<feature type="non-terminal residue" evidence="10">
    <location>
        <position position="554"/>
    </location>
</feature>
<feature type="transmembrane region" description="Helical" evidence="7">
    <location>
        <begin position="378"/>
        <end position="401"/>
    </location>
</feature>
<accession>A0ABN8LGN0</accession>
<dbReference type="InterPro" id="IPR000203">
    <property type="entry name" value="GPS"/>
</dbReference>
<evidence type="ECO:0000259" key="8">
    <source>
        <dbReference type="PROSITE" id="PS50221"/>
    </source>
</evidence>
<dbReference type="InterPro" id="IPR032471">
    <property type="entry name" value="AGRL2-4_GAIN_subdom_A"/>
</dbReference>
<comment type="caution">
    <text evidence="10">The sequence shown here is derived from an EMBL/GenBank/DDBJ whole genome shotgun (WGS) entry which is preliminary data.</text>
</comment>
<dbReference type="PROSITE" id="PS50221">
    <property type="entry name" value="GAIN_B"/>
    <property type="match status" value="1"/>
</dbReference>